<name>A0A9R1VNT8_LACSA</name>
<reference evidence="1 2" key="1">
    <citation type="journal article" date="2017" name="Nat. Commun.">
        <title>Genome assembly with in vitro proximity ligation data and whole-genome triplication in lettuce.</title>
        <authorList>
            <person name="Reyes-Chin-Wo S."/>
            <person name="Wang Z."/>
            <person name="Yang X."/>
            <person name="Kozik A."/>
            <person name="Arikit S."/>
            <person name="Song C."/>
            <person name="Xia L."/>
            <person name="Froenicke L."/>
            <person name="Lavelle D.O."/>
            <person name="Truco M.J."/>
            <person name="Xia R."/>
            <person name="Zhu S."/>
            <person name="Xu C."/>
            <person name="Xu H."/>
            <person name="Xu X."/>
            <person name="Cox K."/>
            <person name="Korf I."/>
            <person name="Meyers B.C."/>
            <person name="Michelmore R.W."/>
        </authorList>
    </citation>
    <scope>NUCLEOTIDE SEQUENCE [LARGE SCALE GENOMIC DNA]</scope>
    <source>
        <strain evidence="2">cv. Salinas</strain>
        <tissue evidence="1">Seedlings</tissue>
    </source>
</reference>
<evidence type="ECO:0000313" key="2">
    <source>
        <dbReference type="Proteomes" id="UP000235145"/>
    </source>
</evidence>
<accession>A0A9R1VNT8</accession>
<dbReference type="Proteomes" id="UP000235145">
    <property type="component" value="Unassembled WGS sequence"/>
</dbReference>
<protein>
    <submittedName>
        <fullName evidence="1">Uncharacterized protein</fullName>
    </submittedName>
</protein>
<gene>
    <name evidence="1" type="ORF">LSAT_V11C500266740</name>
</gene>
<proteinExistence type="predicted"/>
<dbReference type="EMBL" id="NBSK02000005">
    <property type="protein sequence ID" value="KAJ0208503.1"/>
    <property type="molecule type" value="Genomic_DNA"/>
</dbReference>
<dbReference type="AlphaFoldDB" id="A0A9R1VNT8"/>
<evidence type="ECO:0000313" key="1">
    <source>
        <dbReference type="EMBL" id="KAJ0208503.1"/>
    </source>
</evidence>
<keyword evidence="2" id="KW-1185">Reference proteome</keyword>
<comment type="caution">
    <text evidence="1">The sequence shown here is derived from an EMBL/GenBank/DDBJ whole genome shotgun (WGS) entry which is preliminary data.</text>
</comment>
<organism evidence="1 2">
    <name type="scientific">Lactuca sativa</name>
    <name type="common">Garden lettuce</name>
    <dbReference type="NCBI Taxonomy" id="4236"/>
    <lineage>
        <taxon>Eukaryota</taxon>
        <taxon>Viridiplantae</taxon>
        <taxon>Streptophyta</taxon>
        <taxon>Embryophyta</taxon>
        <taxon>Tracheophyta</taxon>
        <taxon>Spermatophyta</taxon>
        <taxon>Magnoliopsida</taxon>
        <taxon>eudicotyledons</taxon>
        <taxon>Gunneridae</taxon>
        <taxon>Pentapetalae</taxon>
        <taxon>asterids</taxon>
        <taxon>campanulids</taxon>
        <taxon>Asterales</taxon>
        <taxon>Asteraceae</taxon>
        <taxon>Cichorioideae</taxon>
        <taxon>Cichorieae</taxon>
        <taxon>Lactucinae</taxon>
        <taxon>Lactuca</taxon>
    </lineage>
</organism>
<sequence>MEDEKVAKGSIVMAGKKPMWLKAAAIVEVKSGGYGWFFFREREDEKPGKKCKYLEWIDEPVTGNPNLEQELEARAVHYLDKTEMSNWTIWIGLFGSDIRIFGLDFTKTELLF</sequence>